<evidence type="ECO:0000313" key="3">
    <source>
        <dbReference type="Proteomes" id="UP000076532"/>
    </source>
</evidence>
<accession>A0A166GG70</accession>
<gene>
    <name evidence="2" type="ORF">FIBSPDRAFT_864407</name>
</gene>
<keyword evidence="3" id="KW-1185">Reference proteome</keyword>
<sequence>MATMNRGVEFENIYGADGRLQGGLPGLEQLAKVIAIASGEDQNRDEMDEDNDVIAPAIELPVSNASRNSPPLISPDEDTSSDDDAMEEIAMYDEPAPSSNPTSSPFATSSPWLKAATSHHRVRIPTQKFLADCPHG</sequence>
<evidence type="ECO:0000256" key="1">
    <source>
        <dbReference type="SAM" id="MobiDB-lite"/>
    </source>
</evidence>
<proteinExistence type="predicted"/>
<feature type="region of interest" description="Disordered" evidence="1">
    <location>
        <begin position="61"/>
        <end position="118"/>
    </location>
</feature>
<name>A0A166GG70_9AGAM</name>
<feature type="compositionally biased region" description="Polar residues" evidence="1">
    <location>
        <begin position="97"/>
        <end position="111"/>
    </location>
</feature>
<reference evidence="2 3" key="1">
    <citation type="journal article" date="2016" name="Mol. Biol. Evol.">
        <title>Comparative Genomics of Early-Diverging Mushroom-Forming Fungi Provides Insights into the Origins of Lignocellulose Decay Capabilities.</title>
        <authorList>
            <person name="Nagy L.G."/>
            <person name="Riley R."/>
            <person name="Tritt A."/>
            <person name="Adam C."/>
            <person name="Daum C."/>
            <person name="Floudas D."/>
            <person name="Sun H."/>
            <person name="Yadav J.S."/>
            <person name="Pangilinan J."/>
            <person name="Larsson K.H."/>
            <person name="Matsuura K."/>
            <person name="Barry K."/>
            <person name="Labutti K."/>
            <person name="Kuo R."/>
            <person name="Ohm R.A."/>
            <person name="Bhattacharya S.S."/>
            <person name="Shirouzu T."/>
            <person name="Yoshinaga Y."/>
            <person name="Martin F.M."/>
            <person name="Grigoriev I.V."/>
            <person name="Hibbett D.S."/>
        </authorList>
    </citation>
    <scope>NUCLEOTIDE SEQUENCE [LARGE SCALE GENOMIC DNA]</scope>
    <source>
        <strain evidence="2 3">CBS 109695</strain>
    </source>
</reference>
<evidence type="ECO:0000313" key="2">
    <source>
        <dbReference type="EMBL" id="KZP17803.1"/>
    </source>
</evidence>
<feature type="compositionally biased region" description="Acidic residues" evidence="1">
    <location>
        <begin position="75"/>
        <end position="91"/>
    </location>
</feature>
<protein>
    <submittedName>
        <fullName evidence="2">Uncharacterized protein</fullName>
    </submittedName>
</protein>
<dbReference type="EMBL" id="KV417578">
    <property type="protein sequence ID" value="KZP17803.1"/>
    <property type="molecule type" value="Genomic_DNA"/>
</dbReference>
<organism evidence="2 3">
    <name type="scientific">Athelia psychrophila</name>
    <dbReference type="NCBI Taxonomy" id="1759441"/>
    <lineage>
        <taxon>Eukaryota</taxon>
        <taxon>Fungi</taxon>
        <taxon>Dikarya</taxon>
        <taxon>Basidiomycota</taxon>
        <taxon>Agaricomycotina</taxon>
        <taxon>Agaricomycetes</taxon>
        <taxon>Agaricomycetidae</taxon>
        <taxon>Atheliales</taxon>
        <taxon>Atheliaceae</taxon>
        <taxon>Athelia</taxon>
    </lineage>
</organism>
<dbReference type="Proteomes" id="UP000076532">
    <property type="component" value="Unassembled WGS sequence"/>
</dbReference>
<dbReference type="STRING" id="436010.A0A166GG70"/>
<dbReference type="AlphaFoldDB" id="A0A166GG70"/>